<name>A0ABP9P1P8_9PSEU</name>
<dbReference type="EMBL" id="BAABJO010000040">
    <property type="protein sequence ID" value="GAA5138410.1"/>
    <property type="molecule type" value="Genomic_DNA"/>
</dbReference>
<dbReference type="Proteomes" id="UP001500804">
    <property type="component" value="Unassembled WGS sequence"/>
</dbReference>
<dbReference type="RefSeq" id="WP_345611596.1">
    <property type="nucleotide sequence ID" value="NZ_BAABJO010000040.1"/>
</dbReference>
<organism evidence="1 2">
    <name type="scientific">Pseudonocardia adelaidensis</name>
    <dbReference type="NCBI Taxonomy" id="648754"/>
    <lineage>
        <taxon>Bacteria</taxon>
        <taxon>Bacillati</taxon>
        <taxon>Actinomycetota</taxon>
        <taxon>Actinomycetes</taxon>
        <taxon>Pseudonocardiales</taxon>
        <taxon>Pseudonocardiaceae</taxon>
        <taxon>Pseudonocardia</taxon>
    </lineage>
</organism>
<sequence>MPGTQPAVTLRVDPQALPAVKAVFDEAIAEVRSHVRRLGRTAFIPEPWLGDPVSSSVQQHYNSVVMESADGPYAAMVAYADELIRIRGSLQVMEDSYLRTDGDIAGDLGRQA</sequence>
<protein>
    <recommendedName>
        <fullName evidence="3">PE family protein</fullName>
    </recommendedName>
</protein>
<evidence type="ECO:0000313" key="1">
    <source>
        <dbReference type="EMBL" id="GAA5138410.1"/>
    </source>
</evidence>
<reference evidence="2" key="1">
    <citation type="journal article" date="2019" name="Int. J. Syst. Evol. Microbiol.">
        <title>The Global Catalogue of Microorganisms (GCM) 10K type strain sequencing project: providing services to taxonomists for standard genome sequencing and annotation.</title>
        <authorList>
            <consortium name="The Broad Institute Genomics Platform"/>
            <consortium name="The Broad Institute Genome Sequencing Center for Infectious Disease"/>
            <person name="Wu L."/>
            <person name="Ma J."/>
        </authorList>
    </citation>
    <scope>NUCLEOTIDE SEQUENCE [LARGE SCALE GENOMIC DNA]</scope>
    <source>
        <strain evidence="2">JCM 18302</strain>
    </source>
</reference>
<proteinExistence type="predicted"/>
<keyword evidence="2" id="KW-1185">Reference proteome</keyword>
<evidence type="ECO:0008006" key="3">
    <source>
        <dbReference type="Google" id="ProtNLM"/>
    </source>
</evidence>
<gene>
    <name evidence="1" type="ORF">GCM10023320_72740</name>
</gene>
<evidence type="ECO:0000313" key="2">
    <source>
        <dbReference type="Proteomes" id="UP001500804"/>
    </source>
</evidence>
<accession>A0ABP9P1P8</accession>
<comment type="caution">
    <text evidence="1">The sequence shown here is derived from an EMBL/GenBank/DDBJ whole genome shotgun (WGS) entry which is preliminary data.</text>
</comment>